<evidence type="ECO:0000313" key="9">
    <source>
        <dbReference type="Proteomes" id="UP000481288"/>
    </source>
</evidence>
<comment type="caution">
    <text evidence="8">The sequence shown here is derived from an EMBL/GenBank/DDBJ whole genome shotgun (WGS) entry which is preliminary data.</text>
</comment>
<keyword evidence="4 6" id="KW-0472">Membrane</keyword>
<feature type="transmembrane region" description="Helical" evidence="6">
    <location>
        <begin position="402"/>
        <end position="421"/>
    </location>
</feature>
<dbReference type="FunFam" id="1.20.1250.20:FF:000088">
    <property type="entry name" value="MFS multidrug transporter, putative"/>
    <property type="match status" value="1"/>
</dbReference>
<dbReference type="PROSITE" id="PS50850">
    <property type="entry name" value="MFS"/>
    <property type="match status" value="1"/>
</dbReference>
<evidence type="ECO:0000256" key="2">
    <source>
        <dbReference type="ARBA" id="ARBA00022692"/>
    </source>
</evidence>
<dbReference type="SUPFAM" id="SSF103473">
    <property type="entry name" value="MFS general substrate transporter"/>
    <property type="match status" value="1"/>
</dbReference>
<dbReference type="GO" id="GO:0022857">
    <property type="term" value="F:transmembrane transporter activity"/>
    <property type="evidence" value="ECO:0007669"/>
    <property type="project" value="InterPro"/>
</dbReference>
<evidence type="ECO:0000256" key="1">
    <source>
        <dbReference type="ARBA" id="ARBA00004141"/>
    </source>
</evidence>
<feature type="transmembrane region" description="Helical" evidence="6">
    <location>
        <begin position="496"/>
        <end position="515"/>
    </location>
</feature>
<accession>A0A7D8YVQ4</accession>
<dbReference type="PANTHER" id="PTHR23502">
    <property type="entry name" value="MAJOR FACILITATOR SUPERFAMILY"/>
    <property type="match status" value="1"/>
</dbReference>
<proteinExistence type="predicted"/>
<evidence type="ECO:0000256" key="4">
    <source>
        <dbReference type="ARBA" id="ARBA00023136"/>
    </source>
</evidence>
<keyword evidence="2 6" id="KW-0812">Transmembrane</keyword>
<comment type="subcellular location">
    <subcellularLocation>
        <location evidence="1">Membrane</location>
        <topology evidence="1">Multi-pass membrane protein</topology>
    </subcellularLocation>
</comment>
<dbReference type="Pfam" id="PF07690">
    <property type="entry name" value="MFS_1"/>
    <property type="match status" value="1"/>
</dbReference>
<feature type="transmembrane region" description="Helical" evidence="6">
    <location>
        <begin position="315"/>
        <end position="342"/>
    </location>
</feature>
<keyword evidence="9" id="KW-1185">Reference proteome</keyword>
<feature type="region of interest" description="Disordered" evidence="5">
    <location>
        <begin position="1"/>
        <end position="76"/>
    </location>
</feature>
<feature type="transmembrane region" description="Helical" evidence="6">
    <location>
        <begin position="158"/>
        <end position="175"/>
    </location>
</feature>
<dbReference type="Gene3D" id="1.20.1250.20">
    <property type="entry name" value="MFS general substrate transporter like domains"/>
    <property type="match status" value="1"/>
</dbReference>
<protein>
    <submittedName>
        <fullName evidence="8">Putative transporter</fullName>
    </submittedName>
</protein>
<dbReference type="InterPro" id="IPR036259">
    <property type="entry name" value="MFS_trans_sf"/>
</dbReference>
<organism evidence="8 9">
    <name type="scientific">Lachnellula cervina</name>
    <dbReference type="NCBI Taxonomy" id="1316786"/>
    <lineage>
        <taxon>Eukaryota</taxon>
        <taxon>Fungi</taxon>
        <taxon>Dikarya</taxon>
        <taxon>Ascomycota</taxon>
        <taxon>Pezizomycotina</taxon>
        <taxon>Leotiomycetes</taxon>
        <taxon>Helotiales</taxon>
        <taxon>Lachnaceae</taxon>
        <taxon>Lachnellula</taxon>
    </lineage>
</organism>
<name>A0A7D8YVQ4_9HELO</name>
<feature type="domain" description="Major facilitator superfamily (MFS) profile" evidence="7">
    <location>
        <begin position="91"/>
        <end position="519"/>
    </location>
</feature>
<dbReference type="Proteomes" id="UP000481288">
    <property type="component" value="Unassembled WGS sequence"/>
</dbReference>
<feature type="transmembrane region" description="Helical" evidence="6">
    <location>
        <begin position="254"/>
        <end position="276"/>
    </location>
</feature>
<feature type="transmembrane region" description="Helical" evidence="6">
    <location>
        <begin position="90"/>
        <end position="109"/>
    </location>
</feature>
<feature type="transmembrane region" description="Helical" evidence="6">
    <location>
        <begin position="181"/>
        <end position="204"/>
    </location>
</feature>
<dbReference type="InterPro" id="IPR011701">
    <property type="entry name" value="MFS"/>
</dbReference>
<feature type="compositionally biased region" description="Polar residues" evidence="5">
    <location>
        <begin position="17"/>
        <end position="27"/>
    </location>
</feature>
<feature type="transmembrane region" description="Helical" evidence="6">
    <location>
        <begin position="216"/>
        <end position="239"/>
    </location>
</feature>
<dbReference type="EMBL" id="QGMG01000156">
    <property type="protein sequence ID" value="TVY56489.1"/>
    <property type="molecule type" value="Genomic_DNA"/>
</dbReference>
<evidence type="ECO:0000256" key="6">
    <source>
        <dbReference type="SAM" id="Phobius"/>
    </source>
</evidence>
<feature type="transmembrane region" description="Helical" evidence="6">
    <location>
        <begin position="459"/>
        <end position="484"/>
    </location>
</feature>
<evidence type="ECO:0000259" key="7">
    <source>
        <dbReference type="PROSITE" id="PS50850"/>
    </source>
</evidence>
<dbReference type="GO" id="GO:0005886">
    <property type="term" value="C:plasma membrane"/>
    <property type="evidence" value="ECO:0007669"/>
    <property type="project" value="TreeGrafter"/>
</dbReference>
<feature type="transmembrane region" description="Helical" evidence="6">
    <location>
        <begin position="427"/>
        <end position="447"/>
    </location>
</feature>
<gene>
    <name evidence="8" type="ORF">LCER1_G003062</name>
</gene>
<feature type="compositionally biased region" description="Low complexity" evidence="5">
    <location>
        <begin position="34"/>
        <end position="43"/>
    </location>
</feature>
<dbReference type="CDD" id="cd17323">
    <property type="entry name" value="MFS_Tpo1_MDR_like"/>
    <property type="match status" value="1"/>
</dbReference>
<sequence length="531" mass="57291">MSATYPTRAPDSEAQEQEQVVWNTATPPNDEETATATATATATGPSSKEEEEATNEYVETKDKKDPNIVGWAGDDDPENPRNWASGYKSWITVQLGFLALAASLGSSVISPAGNAVAEYVGVSSEVSVLSISLYILGFAFGPLIWAPVSEIWGRRVSILPAMFCLGLFSIGTATSKNAQSVFITRFFGGVFGSAPVSNVSAALGDIWHPKARGTAICFYAVAVVGGPTLGPLIGSALLVNPHLGWRWTEYIEAIWVFATLAVCIFCLPEMYGPVLLKRKAQRLRRETGNEALYHPHERIKLSPKTIFTKHLSRPLILLTTEPMVTCIAIYASFVYALLYLTLEVFPIVFEEHRGWGPVDGSLPFLGLFVGVICAMAINLGNEGRYGRISDAANGKPVPEARLPPMAIGAFLFAIGLFWFGWTANPKILWVSPVLATVFIGAGFNSIFQQCINFLVDTYGLYAASAVSANTFLRSVLAAAFPLVAKPMFHNLGVGPAMSILGGVATIAIPVPFIFMKYGFALRKKSKFAPVN</sequence>
<dbReference type="InterPro" id="IPR020846">
    <property type="entry name" value="MFS_dom"/>
</dbReference>
<feature type="transmembrane region" description="Helical" evidence="6">
    <location>
        <begin position="129"/>
        <end position="146"/>
    </location>
</feature>
<dbReference type="AlphaFoldDB" id="A0A7D8YVQ4"/>
<reference evidence="8 9" key="1">
    <citation type="submission" date="2018-05" db="EMBL/GenBank/DDBJ databases">
        <title>Whole genome sequencing for identification of molecular markers to develop diagnostic detection tools for the regulated plant pathogen Lachnellula willkommii.</title>
        <authorList>
            <person name="Giroux E."/>
            <person name="Bilodeau G."/>
        </authorList>
    </citation>
    <scope>NUCLEOTIDE SEQUENCE [LARGE SCALE GENOMIC DNA]</scope>
    <source>
        <strain evidence="8 9">CBS 625.97</strain>
    </source>
</reference>
<evidence type="ECO:0000256" key="5">
    <source>
        <dbReference type="SAM" id="MobiDB-lite"/>
    </source>
</evidence>
<feature type="transmembrane region" description="Helical" evidence="6">
    <location>
        <begin position="362"/>
        <end position="381"/>
    </location>
</feature>
<evidence type="ECO:0000313" key="8">
    <source>
        <dbReference type="EMBL" id="TVY56489.1"/>
    </source>
</evidence>
<evidence type="ECO:0000256" key="3">
    <source>
        <dbReference type="ARBA" id="ARBA00022989"/>
    </source>
</evidence>
<dbReference type="PANTHER" id="PTHR23502:SF49">
    <property type="entry name" value="MAJOR FACILITATOR SUPERFAMILY (MFS) PROFILE DOMAIN-CONTAINING PROTEIN"/>
    <property type="match status" value="1"/>
</dbReference>
<keyword evidence="3 6" id="KW-1133">Transmembrane helix</keyword>
<dbReference type="OrthoDB" id="9986881at2759"/>